<keyword evidence="1" id="KW-0472">Membrane</keyword>
<keyword evidence="1" id="KW-0812">Transmembrane</keyword>
<evidence type="ECO:0000256" key="1">
    <source>
        <dbReference type="SAM" id="Phobius"/>
    </source>
</evidence>
<gene>
    <name evidence="2" type="ORF">ASPBRDRAFT_44454</name>
</gene>
<reference evidence="3" key="1">
    <citation type="journal article" date="2017" name="Genome Biol.">
        <title>Comparative genomics reveals high biological diversity and specific adaptations in the industrially and medically important fungal genus Aspergillus.</title>
        <authorList>
            <person name="de Vries R.P."/>
            <person name="Riley R."/>
            <person name="Wiebenga A."/>
            <person name="Aguilar-Osorio G."/>
            <person name="Amillis S."/>
            <person name="Uchima C.A."/>
            <person name="Anderluh G."/>
            <person name="Asadollahi M."/>
            <person name="Askin M."/>
            <person name="Barry K."/>
            <person name="Battaglia E."/>
            <person name="Bayram O."/>
            <person name="Benocci T."/>
            <person name="Braus-Stromeyer S.A."/>
            <person name="Caldana C."/>
            <person name="Canovas D."/>
            <person name="Cerqueira G.C."/>
            <person name="Chen F."/>
            <person name="Chen W."/>
            <person name="Choi C."/>
            <person name="Clum A."/>
            <person name="Dos Santos R.A."/>
            <person name="Damasio A.R."/>
            <person name="Diallinas G."/>
            <person name="Emri T."/>
            <person name="Fekete E."/>
            <person name="Flipphi M."/>
            <person name="Freyberg S."/>
            <person name="Gallo A."/>
            <person name="Gournas C."/>
            <person name="Habgood R."/>
            <person name="Hainaut M."/>
            <person name="Harispe M.L."/>
            <person name="Henrissat B."/>
            <person name="Hilden K.S."/>
            <person name="Hope R."/>
            <person name="Hossain A."/>
            <person name="Karabika E."/>
            <person name="Karaffa L."/>
            <person name="Karanyi Z."/>
            <person name="Krasevec N."/>
            <person name="Kuo A."/>
            <person name="Kusch H."/>
            <person name="LaButti K."/>
            <person name="Lagendijk E.L."/>
            <person name="Lapidus A."/>
            <person name="Levasseur A."/>
            <person name="Lindquist E."/>
            <person name="Lipzen A."/>
            <person name="Logrieco A.F."/>
            <person name="MacCabe A."/>
            <person name="Maekelae M.R."/>
            <person name="Malavazi I."/>
            <person name="Melin P."/>
            <person name="Meyer V."/>
            <person name="Mielnichuk N."/>
            <person name="Miskei M."/>
            <person name="Molnar A.P."/>
            <person name="Mule G."/>
            <person name="Ngan C.Y."/>
            <person name="Orejas M."/>
            <person name="Orosz E."/>
            <person name="Ouedraogo J.P."/>
            <person name="Overkamp K.M."/>
            <person name="Park H.-S."/>
            <person name="Perrone G."/>
            <person name="Piumi F."/>
            <person name="Punt P.J."/>
            <person name="Ram A.F."/>
            <person name="Ramon A."/>
            <person name="Rauscher S."/>
            <person name="Record E."/>
            <person name="Riano-Pachon D.M."/>
            <person name="Robert V."/>
            <person name="Roehrig J."/>
            <person name="Ruller R."/>
            <person name="Salamov A."/>
            <person name="Salih N.S."/>
            <person name="Samson R.A."/>
            <person name="Sandor E."/>
            <person name="Sanguinetti M."/>
            <person name="Schuetze T."/>
            <person name="Sepcic K."/>
            <person name="Shelest E."/>
            <person name="Sherlock G."/>
            <person name="Sophianopoulou V."/>
            <person name="Squina F.M."/>
            <person name="Sun H."/>
            <person name="Susca A."/>
            <person name="Todd R.B."/>
            <person name="Tsang A."/>
            <person name="Unkles S.E."/>
            <person name="van de Wiele N."/>
            <person name="van Rossen-Uffink D."/>
            <person name="Oliveira J.V."/>
            <person name="Vesth T.C."/>
            <person name="Visser J."/>
            <person name="Yu J.-H."/>
            <person name="Zhou M."/>
            <person name="Andersen M.R."/>
            <person name="Archer D.B."/>
            <person name="Baker S.E."/>
            <person name="Benoit I."/>
            <person name="Brakhage A.A."/>
            <person name="Braus G.H."/>
            <person name="Fischer R."/>
            <person name="Frisvad J.C."/>
            <person name="Goldman G.H."/>
            <person name="Houbraken J."/>
            <person name="Oakley B."/>
            <person name="Pocsi I."/>
            <person name="Scazzocchio C."/>
            <person name="Seiboth B."/>
            <person name="vanKuyk P.A."/>
            <person name="Wortman J."/>
            <person name="Dyer P.S."/>
            <person name="Grigoriev I.V."/>
        </authorList>
    </citation>
    <scope>NUCLEOTIDE SEQUENCE [LARGE SCALE GENOMIC DNA]</scope>
    <source>
        <strain evidence="3">CBS 101740 / IMI 381727 / IBT 21946</strain>
    </source>
</reference>
<keyword evidence="1" id="KW-1133">Transmembrane helix</keyword>
<evidence type="ECO:0000313" key="2">
    <source>
        <dbReference type="EMBL" id="OJJ70285.1"/>
    </source>
</evidence>
<dbReference type="GeneID" id="93577688"/>
<organism evidence="2 3">
    <name type="scientific">Aspergillus brasiliensis (strain CBS 101740 / IMI 381727 / IBT 21946)</name>
    <dbReference type="NCBI Taxonomy" id="767769"/>
    <lineage>
        <taxon>Eukaryota</taxon>
        <taxon>Fungi</taxon>
        <taxon>Dikarya</taxon>
        <taxon>Ascomycota</taxon>
        <taxon>Pezizomycotina</taxon>
        <taxon>Eurotiomycetes</taxon>
        <taxon>Eurotiomycetidae</taxon>
        <taxon>Eurotiales</taxon>
        <taxon>Aspergillaceae</taxon>
        <taxon>Aspergillus</taxon>
        <taxon>Aspergillus subgen. Circumdati</taxon>
    </lineage>
</organism>
<proteinExistence type="predicted"/>
<dbReference type="VEuPathDB" id="FungiDB:ASPBRDRAFT_44454"/>
<feature type="transmembrane region" description="Helical" evidence="1">
    <location>
        <begin position="6"/>
        <end position="23"/>
    </location>
</feature>
<dbReference type="EMBL" id="KV878686">
    <property type="protein sequence ID" value="OJJ70285.1"/>
    <property type="molecule type" value="Genomic_DNA"/>
</dbReference>
<keyword evidence="3" id="KW-1185">Reference proteome</keyword>
<evidence type="ECO:0000313" key="3">
    <source>
        <dbReference type="Proteomes" id="UP000184499"/>
    </source>
</evidence>
<dbReference type="AlphaFoldDB" id="A0A1L9UF55"/>
<dbReference type="RefSeq" id="XP_067477533.1">
    <property type="nucleotide sequence ID" value="XM_067625200.1"/>
</dbReference>
<name>A0A1L9UF55_ASPBC</name>
<dbReference type="Proteomes" id="UP000184499">
    <property type="component" value="Unassembled WGS sequence"/>
</dbReference>
<sequence>MGNQSGVGSLMATFCFMVCYLLVNEYMMIMMIFGVGVWDWICESISTDTYPQF</sequence>
<protein>
    <submittedName>
        <fullName evidence="2">Uncharacterized protein</fullName>
    </submittedName>
</protein>
<accession>A0A1L9UF55</accession>